<dbReference type="NCBIfam" id="NF003652">
    <property type="entry name" value="PRK05286.2-5"/>
    <property type="match status" value="1"/>
</dbReference>
<dbReference type="GO" id="GO:0106430">
    <property type="term" value="F:dihydroorotate dehydrogenase (quinone) activity"/>
    <property type="evidence" value="ECO:0007669"/>
    <property type="project" value="UniProtKB-EC"/>
</dbReference>
<evidence type="ECO:0000256" key="1">
    <source>
        <dbReference type="ARBA" id="ARBA00001917"/>
    </source>
</evidence>
<evidence type="ECO:0000256" key="12">
    <source>
        <dbReference type="ARBA" id="ARBA00023136"/>
    </source>
</evidence>
<evidence type="ECO:0000256" key="15">
    <source>
        <dbReference type="SAM" id="MobiDB-lite"/>
    </source>
</evidence>
<evidence type="ECO:0000256" key="13">
    <source>
        <dbReference type="ARBA" id="ARBA00048639"/>
    </source>
</evidence>
<dbReference type="InterPro" id="IPR013785">
    <property type="entry name" value="Aldolase_TIM"/>
</dbReference>
<dbReference type="GO" id="GO:0044205">
    <property type="term" value="P:'de novo' UMP biosynthetic process"/>
    <property type="evidence" value="ECO:0007669"/>
    <property type="project" value="UniProtKB-UniPathway"/>
</dbReference>
<dbReference type="PANTHER" id="PTHR48109:SF4">
    <property type="entry name" value="DIHYDROOROTATE DEHYDROGENASE (QUINONE), MITOCHONDRIAL"/>
    <property type="match status" value="1"/>
</dbReference>
<keyword evidence="12" id="KW-0472">Membrane</keyword>
<feature type="region of interest" description="Disordered" evidence="15">
    <location>
        <begin position="355"/>
        <end position="452"/>
    </location>
</feature>
<gene>
    <name evidence="17" type="ORF">BN2458_PEG0838</name>
    <name evidence="18" type="ORF">LS75_005685</name>
</gene>
<dbReference type="InterPro" id="IPR005719">
    <property type="entry name" value="Dihydroorotate_DH_2"/>
</dbReference>
<comment type="subcellular location">
    <subcellularLocation>
        <location evidence="3">Membrane</location>
    </subcellularLocation>
</comment>
<dbReference type="AlphaFoldDB" id="A0A0S4PUM3"/>
<organism evidence="17 20">
    <name type="scientific">Helicobacter typhlonius</name>
    <dbReference type="NCBI Taxonomy" id="76936"/>
    <lineage>
        <taxon>Bacteria</taxon>
        <taxon>Pseudomonadati</taxon>
        <taxon>Campylobacterota</taxon>
        <taxon>Epsilonproteobacteria</taxon>
        <taxon>Campylobacterales</taxon>
        <taxon>Helicobacteraceae</taxon>
        <taxon>Helicobacter</taxon>
    </lineage>
</organism>
<dbReference type="PROSITE" id="PS00911">
    <property type="entry name" value="DHODEHASE_1"/>
    <property type="match status" value="1"/>
</dbReference>
<evidence type="ECO:0000313" key="17">
    <source>
        <dbReference type="EMBL" id="CUU39724.1"/>
    </source>
</evidence>
<dbReference type="InterPro" id="IPR001295">
    <property type="entry name" value="Dihydroorotate_DH_CS"/>
</dbReference>
<dbReference type="NCBIfam" id="NF003649">
    <property type="entry name" value="PRK05286.2-2"/>
    <property type="match status" value="1"/>
</dbReference>
<sequence length="529" mass="58338">MSIYQKLSPYLFKLDAEKAHNFAGWTLKNIVPLPFIQDFAVSRYCVFDESLHTEVAGMRFYNPIGLAAGFDKNASMVKGLSALGFGFLEIGTITQAPQEGNLKPRLFRYMQERSLQNEMGFNNEGSLKIVNRLKKFYPYSIPIGINVGKNKIIEQSDSLKNYENVLLDCMEVGDYFVFNLSSPNTPHLRDLQNVKFVQELFSMARSHIQKPIFVKISPDMNKDEMLKVVEMAIKCGVSGVIATNTTIDYTLIEGAKQSGGLSGAALKEKSKEVLKILSQAFFGKVAIISVGGIDSAEEAYTRIKLGASLVQVYTALVYQGPKLCKNINNGLLQLLRADGLSNISEAVGYDIANKPKTRKKRASDEADSTSIESAKLRSGDSTQDKQEVQTKGHRGRKKKDSSAKTATTSTEKKAKTEEKSVPRKKVGRPRVNKEDSESTPAKSRKVGRPRKIVEKDANLLSIATKASDKNIESVSSTTPINVVVEPQNKPVENVDSNRELVGADFNAVDAIAVKDNVDSKENSTDTQKE</sequence>
<keyword evidence="19" id="KW-1185">Reference proteome</keyword>
<protein>
    <recommendedName>
        <fullName evidence="7 14">Dihydroorotate dehydrogenase (quinone)</fullName>
        <ecNumber evidence="6 14">1.3.5.2</ecNumber>
    </recommendedName>
</protein>
<comment type="similarity">
    <text evidence="5">Belongs to the dihydroorotate dehydrogenase family. Type 2 subfamily.</text>
</comment>
<dbReference type="GO" id="GO:0005886">
    <property type="term" value="C:plasma membrane"/>
    <property type="evidence" value="ECO:0007669"/>
    <property type="project" value="TreeGrafter"/>
</dbReference>
<keyword evidence="9" id="KW-0288">FMN</keyword>
<dbReference type="KEGG" id="hty:BN2458_PEG0838"/>
<evidence type="ECO:0000256" key="6">
    <source>
        <dbReference type="ARBA" id="ARBA00012791"/>
    </source>
</evidence>
<dbReference type="Pfam" id="PF01180">
    <property type="entry name" value="DHO_dh"/>
    <property type="match status" value="1"/>
</dbReference>
<evidence type="ECO:0000313" key="18">
    <source>
        <dbReference type="EMBL" id="TLD78477.1"/>
    </source>
</evidence>
<evidence type="ECO:0000256" key="4">
    <source>
        <dbReference type="ARBA" id="ARBA00005161"/>
    </source>
</evidence>
<dbReference type="EMBL" id="JRPF02000005">
    <property type="protein sequence ID" value="TLD78477.1"/>
    <property type="molecule type" value="Genomic_DNA"/>
</dbReference>
<dbReference type="CDD" id="cd04738">
    <property type="entry name" value="DHOD_2_like"/>
    <property type="match status" value="1"/>
</dbReference>
<keyword evidence="8" id="KW-0285">Flavoprotein</keyword>
<evidence type="ECO:0000256" key="8">
    <source>
        <dbReference type="ARBA" id="ARBA00022630"/>
    </source>
</evidence>
<evidence type="ECO:0000313" key="19">
    <source>
        <dbReference type="Proteomes" id="UP000029925"/>
    </source>
</evidence>
<dbReference type="Proteomes" id="UP000064525">
    <property type="component" value="Chromosome I"/>
</dbReference>
<evidence type="ECO:0000259" key="16">
    <source>
        <dbReference type="Pfam" id="PF01180"/>
    </source>
</evidence>
<feature type="compositionally biased region" description="Basic and acidic residues" evidence="15">
    <location>
        <begin position="410"/>
        <end position="421"/>
    </location>
</feature>
<comment type="catalytic activity">
    <reaction evidence="13">
        <text>(S)-dihydroorotate + a quinone = orotate + a quinol</text>
        <dbReference type="Rhea" id="RHEA:30187"/>
        <dbReference type="ChEBI" id="CHEBI:24646"/>
        <dbReference type="ChEBI" id="CHEBI:30839"/>
        <dbReference type="ChEBI" id="CHEBI:30864"/>
        <dbReference type="ChEBI" id="CHEBI:132124"/>
        <dbReference type="EC" id="1.3.5.2"/>
    </reaction>
</comment>
<evidence type="ECO:0000313" key="20">
    <source>
        <dbReference type="Proteomes" id="UP000064525"/>
    </source>
</evidence>
<feature type="compositionally biased region" description="Basic and acidic residues" evidence="15">
    <location>
        <begin position="374"/>
        <end position="390"/>
    </location>
</feature>
<keyword evidence="10" id="KW-0665">Pyrimidine biosynthesis</keyword>
<dbReference type="InterPro" id="IPR005720">
    <property type="entry name" value="Dihydroorotate_DH_cat"/>
</dbReference>
<dbReference type="STRING" id="76936.BN2458_PEG0838"/>
<dbReference type="Gene3D" id="3.20.20.70">
    <property type="entry name" value="Aldolase class I"/>
    <property type="match status" value="1"/>
</dbReference>
<dbReference type="SUPFAM" id="SSF51395">
    <property type="entry name" value="FMN-linked oxidoreductases"/>
    <property type="match status" value="1"/>
</dbReference>
<accession>A0A0S4PUM3</accession>
<evidence type="ECO:0000256" key="14">
    <source>
        <dbReference type="NCBIfam" id="TIGR01036"/>
    </source>
</evidence>
<feature type="domain" description="Dihydroorotate dehydrogenase catalytic" evidence="16">
    <location>
        <begin position="51"/>
        <end position="335"/>
    </location>
</feature>
<name>A0A0S4PUM3_9HELI</name>
<evidence type="ECO:0000256" key="2">
    <source>
        <dbReference type="ARBA" id="ARBA00003125"/>
    </source>
</evidence>
<keyword evidence="11 17" id="KW-0560">Oxidoreductase</keyword>
<evidence type="ECO:0000256" key="9">
    <source>
        <dbReference type="ARBA" id="ARBA00022643"/>
    </source>
</evidence>
<dbReference type="EC" id="1.3.5.2" evidence="6 14"/>
<reference evidence="20" key="3">
    <citation type="submission" date="2015-11" db="EMBL/GenBank/DDBJ databases">
        <authorList>
            <person name="Anvar S.Y."/>
        </authorList>
    </citation>
    <scope>NUCLEOTIDE SEQUENCE [LARGE SCALE GENOMIC DNA]</scope>
</reference>
<dbReference type="EMBL" id="LN907858">
    <property type="protein sequence ID" value="CUU39724.1"/>
    <property type="molecule type" value="Genomic_DNA"/>
</dbReference>
<comment type="pathway">
    <text evidence="4">Pyrimidine metabolism; UMP biosynthesis via de novo pathway; orotate from (S)-dihydroorotate (quinone route): step 1/1.</text>
</comment>
<reference evidence="18 19" key="1">
    <citation type="journal article" date="2014" name="Genome Announc.">
        <title>Draft genome sequences of eight enterohepatic helicobacter species isolated from both laboratory and wild rodents.</title>
        <authorList>
            <person name="Sheh A."/>
            <person name="Shen Z."/>
            <person name="Fox J.G."/>
        </authorList>
    </citation>
    <scope>NUCLEOTIDE SEQUENCE [LARGE SCALE GENOMIC DNA]</scope>
    <source>
        <strain evidence="18 19">MIT 98-6810</strain>
    </source>
</reference>
<proteinExistence type="inferred from homology"/>
<reference evidence="17" key="2">
    <citation type="submission" date="2015-11" db="EMBL/GenBank/DDBJ databases">
        <authorList>
            <person name="Zhang Y."/>
            <person name="Guo Z."/>
        </authorList>
    </citation>
    <scope>NUCLEOTIDE SEQUENCE</scope>
    <source>
        <strain evidence="17">1</strain>
    </source>
</reference>
<evidence type="ECO:0000256" key="7">
    <source>
        <dbReference type="ARBA" id="ARBA00018366"/>
    </source>
</evidence>
<evidence type="ECO:0000256" key="5">
    <source>
        <dbReference type="ARBA" id="ARBA00005359"/>
    </source>
</evidence>
<dbReference type="NCBIfam" id="TIGR01036">
    <property type="entry name" value="pyrD_sub2"/>
    <property type="match status" value="1"/>
</dbReference>
<dbReference type="Proteomes" id="UP000029925">
    <property type="component" value="Unassembled WGS sequence"/>
</dbReference>
<dbReference type="PANTHER" id="PTHR48109">
    <property type="entry name" value="DIHYDROOROTATE DEHYDROGENASE (QUINONE), MITOCHONDRIAL-RELATED"/>
    <property type="match status" value="1"/>
</dbReference>
<dbReference type="InterPro" id="IPR050074">
    <property type="entry name" value="DHO_dehydrogenase"/>
</dbReference>
<dbReference type="UniPathway" id="UPA00070">
    <property type="reaction ID" value="UER00946"/>
</dbReference>
<evidence type="ECO:0000256" key="10">
    <source>
        <dbReference type="ARBA" id="ARBA00022975"/>
    </source>
</evidence>
<comment type="cofactor">
    <cofactor evidence="1">
        <name>FMN</name>
        <dbReference type="ChEBI" id="CHEBI:58210"/>
    </cofactor>
</comment>
<dbReference type="OrthoDB" id="9802377at2"/>
<evidence type="ECO:0000256" key="3">
    <source>
        <dbReference type="ARBA" id="ARBA00004370"/>
    </source>
</evidence>
<dbReference type="GO" id="GO:0006207">
    <property type="term" value="P:'de novo' pyrimidine nucleobase biosynthetic process"/>
    <property type="evidence" value="ECO:0007669"/>
    <property type="project" value="UniProtKB-UniRule"/>
</dbReference>
<evidence type="ECO:0000256" key="11">
    <source>
        <dbReference type="ARBA" id="ARBA00023002"/>
    </source>
</evidence>
<dbReference type="GO" id="GO:0005737">
    <property type="term" value="C:cytoplasm"/>
    <property type="evidence" value="ECO:0007669"/>
    <property type="project" value="InterPro"/>
</dbReference>
<comment type="function">
    <text evidence="2">Catalyzes the conversion of dihydroorotate to orotate with quinone as electron acceptor.</text>
</comment>
<dbReference type="PATRIC" id="fig|76936.10.peg.820"/>